<feature type="transmembrane region" description="Helical" evidence="1">
    <location>
        <begin position="174"/>
        <end position="195"/>
    </location>
</feature>
<feature type="transmembrane region" description="Helical" evidence="1">
    <location>
        <begin position="9"/>
        <end position="30"/>
    </location>
</feature>
<keyword evidence="1" id="KW-1133">Transmembrane helix</keyword>
<keyword evidence="1" id="KW-0812">Transmembrane</keyword>
<evidence type="ECO:0000313" key="2">
    <source>
        <dbReference type="EMBL" id="TMM43986.1"/>
    </source>
</evidence>
<sequence>MNSKRIHQIIGLFLVFPVIGWTLTGIFFFIKPGYQQAYDQLSVKTYPIEKSFIIPESQEWTEVRLLKTILGYHLLVKTAEGFEHLDPITLKSKAVPTSEELRSLFNDSFLKNSERYGYVISSDSVNVITNKGIEVALNWDRLTLRQSGEDTKWINTLYKVHYLQWTPYKSINQYMGTVGLLLLMILTLLGVKIYISGSVKNRHIP</sequence>
<gene>
    <name evidence="2" type="ORF">FCS21_11290</name>
</gene>
<evidence type="ECO:0000313" key="3">
    <source>
        <dbReference type="Proteomes" id="UP000307702"/>
    </source>
</evidence>
<keyword evidence="3" id="KW-1185">Reference proteome</keyword>
<keyword evidence="1" id="KW-0472">Membrane</keyword>
<dbReference type="RefSeq" id="WP_138623441.1">
    <property type="nucleotide sequence ID" value="NZ_SZVP01000011.1"/>
</dbReference>
<organism evidence="2 3">
    <name type="scientific">Colwellia ponticola</name>
    <dbReference type="NCBI Taxonomy" id="2304625"/>
    <lineage>
        <taxon>Bacteria</taxon>
        <taxon>Pseudomonadati</taxon>
        <taxon>Pseudomonadota</taxon>
        <taxon>Gammaproteobacteria</taxon>
        <taxon>Alteromonadales</taxon>
        <taxon>Colwelliaceae</taxon>
        <taxon>Colwellia</taxon>
    </lineage>
</organism>
<dbReference type="AlphaFoldDB" id="A0A8H2PLD4"/>
<proteinExistence type="predicted"/>
<accession>A0A8H2PLD4</accession>
<evidence type="ECO:0000256" key="1">
    <source>
        <dbReference type="SAM" id="Phobius"/>
    </source>
</evidence>
<comment type="caution">
    <text evidence="2">The sequence shown here is derived from an EMBL/GenBank/DDBJ whole genome shotgun (WGS) entry which is preliminary data.</text>
</comment>
<protein>
    <recommendedName>
        <fullName evidence="4">PepSY domain-containing protein</fullName>
    </recommendedName>
</protein>
<dbReference type="EMBL" id="SZVP01000011">
    <property type="protein sequence ID" value="TMM43986.1"/>
    <property type="molecule type" value="Genomic_DNA"/>
</dbReference>
<name>A0A8H2PLD4_9GAMM</name>
<dbReference type="Proteomes" id="UP000307702">
    <property type="component" value="Unassembled WGS sequence"/>
</dbReference>
<reference evidence="2 3" key="1">
    <citation type="submission" date="2019-05" db="EMBL/GenBank/DDBJ databases">
        <title>Colwellia ponticola sp. nov., isolated from seawater.</title>
        <authorList>
            <person name="Yoon J.-H."/>
        </authorList>
    </citation>
    <scope>NUCLEOTIDE SEQUENCE [LARGE SCALE GENOMIC DNA]</scope>
    <source>
        <strain evidence="2 3">OISW-25</strain>
    </source>
</reference>
<dbReference type="OrthoDB" id="6291589at2"/>
<evidence type="ECO:0008006" key="4">
    <source>
        <dbReference type="Google" id="ProtNLM"/>
    </source>
</evidence>